<evidence type="ECO:0000259" key="6">
    <source>
        <dbReference type="PROSITE" id="PS51379"/>
    </source>
</evidence>
<dbReference type="PROSITE" id="PS00198">
    <property type="entry name" value="4FE4S_FER_1"/>
    <property type="match status" value="1"/>
</dbReference>
<organism evidence="7 8">
    <name type="scientific">Symbiobacterium thermophilum</name>
    <dbReference type="NCBI Taxonomy" id="2734"/>
    <lineage>
        <taxon>Bacteria</taxon>
        <taxon>Bacillati</taxon>
        <taxon>Bacillota</taxon>
        <taxon>Clostridia</taxon>
        <taxon>Eubacteriales</taxon>
        <taxon>Symbiobacteriaceae</taxon>
        <taxon>Symbiobacterium</taxon>
    </lineage>
</organism>
<dbReference type="RefSeq" id="WP_273380927.1">
    <property type="nucleotide sequence ID" value="NZ_PIUK01000212.1"/>
</dbReference>
<dbReference type="InterPro" id="IPR017900">
    <property type="entry name" value="4Fe4S_Fe_S_CS"/>
</dbReference>
<dbReference type="GO" id="GO:0051539">
    <property type="term" value="F:4 iron, 4 sulfur cluster binding"/>
    <property type="evidence" value="ECO:0007669"/>
    <property type="project" value="UniProtKB-KW"/>
</dbReference>
<evidence type="ECO:0000256" key="2">
    <source>
        <dbReference type="ARBA" id="ARBA00022723"/>
    </source>
</evidence>
<evidence type="ECO:0000256" key="1">
    <source>
        <dbReference type="ARBA" id="ARBA00022485"/>
    </source>
</evidence>
<comment type="caution">
    <text evidence="7">The sequence shown here is derived from an EMBL/GenBank/DDBJ whole genome shotgun (WGS) entry which is preliminary data.</text>
</comment>
<gene>
    <name evidence="7" type="ORF">CWE10_15775</name>
</gene>
<dbReference type="Pfam" id="PF12800">
    <property type="entry name" value="Fer4_4"/>
    <property type="match status" value="1"/>
</dbReference>
<sequence length="199" mass="21250">MTKSAFVLADPTKCIGCQSCEIACAVAHLGTSVTTAGEMKIPFQPRLRVVRTSRVTMPIQCRHCEDAPCANACPVGAIVRQEGVVLVKQERCIGCKTCVLACPFGAMDMVPALENGARVEQPGLKMDTPDGKVPKERYVAHKCDLCIGRPGGPACVEVCLARALTLVRRTAIDQRVRSRRVATASGIARSMSPRAAARS</sequence>
<evidence type="ECO:0000313" key="7">
    <source>
        <dbReference type="EMBL" id="MBY6277634.1"/>
    </source>
</evidence>
<dbReference type="EMBL" id="PIUK01000212">
    <property type="protein sequence ID" value="MBY6277634.1"/>
    <property type="molecule type" value="Genomic_DNA"/>
</dbReference>
<dbReference type="PANTHER" id="PTHR42859">
    <property type="entry name" value="OXIDOREDUCTASE"/>
    <property type="match status" value="1"/>
</dbReference>
<name>A0A953IBF5_SYMTR</name>
<accession>A0A953IBF5</accession>
<dbReference type="Pfam" id="PF13247">
    <property type="entry name" value="Fer4_11"/>
    <property type="match status" value="1"/>
</dbReference>
<dbReference type="SUPFAM" id="SSF54862">
    <property type="entry name" value="4Fe-4S ferredoxins"/>
    <property type="match status" value="1"/>
</dbReference>
<reference evidence="7" key="1">
    <citation type="submission" date="2017-11" db="EMBL/GenBank/DDBJ databases">
        <title>Three new genomes from thermophilic consortium.</title>
        <authorList>
            <person name="Quaggio R."/>
            <person name="Amgarten D."/>
            <person name="Setubal J.C."/>
        </authorList>
    </citation>
    <scope>NUCLEOTIDE SEQUENCE</scope>
    <source>
        <strain evidence="7">ZCTH01-B2</strain>
    </source>
</reference>
<feature type="domain" description="4Fe-4S ferredoxin-type" evidence="6">
    <location>
        <begin position="83"/>
        <end position="112"/>
    </location>
</feature>
<feature type="domain" description="4Fe-4S ferredoxin-type" evidence="6">
    <location>
        <begin position="5"/>
        <end position="34"/>
    </location>
</feature>
<protein>
    <submittedName>
        <fullName evidence="7">Electron transporter HydN</fullName>
    </submittedName>
</protein>
<evidence type="ECO:0000256" key="5">
    <source>
        <dbReference type="ARBA" id="ARBA00023014"/>
    </source>
</evidence>
<dbReference type="PROSITE" id="PS51379">
    <property type="entry name" value="4FE4S_FER_2"/>
    <property type="match status" value="2"/>
</dbReference>
<evidence type="ECO:0000256" key="3">
    <source>
        <dbReference type="ARBA" id="ARBA00022737"/>
    </source>
</evidence>
<dbReference type="CDD" id="cd10554">
    <property type="entry name" value="HycB_like"/>
    <property type="match status" value="1"/>
</dbReference>
<keyword evidence="1" id="KW-0004">4Fe-4S</keyword>
<dbReference type="PANTHER" id="PTHR42859:SF17">
    <property type="entry name" value="ELECTRON TRANSPORT PROTEIN HYDN-RELATED"/>
    <property type="match status" value="1"/>
</dbReference>
<keyword evidence="3" id="KW-0677">Repeat</keyword>
<dbReference type="GO" id="GO:0046872">
    <property type="term" value="F:metal ion binding"/>
    <property type="evidence" value="ECO:0007669"/>
    <property type="project" value="UniProtKB-KW"/>
</dbReference>
<evidence type="ECO:0000313" key="8">
    <source>
        <dbReference type="Proteomes" id="UP000732377"/>
    </source>
</evidence>
<dbReference type="InterPro" id="IPR050294">
    <property type="entry name" value="RnfB_subfamily"/>
</dbReference>
<evidence type="ECO:0000256" key="4">
    <source>
        <dbReference type="ARBA" id="ARBA00023004"/>
    </source>
</evidence>
<keyword evidence="4" id="KW-0408">Iron</keyword>
<keyword evidence="2" id="KW-0479">Metal-binding</keyword>
<keyword evidence="5" id="KW-0411">Iron-sulfur</keyword>
<dbReference type="Proteomes" id="UP000732377">
    <property type="component" value="Unassembled WGS sequence"/>
</dbReference>
<dbReference type="AlphaFoldDB" id="A0A953IBF5"/>
<dbReference type="Gene3D" id="3.30.70.20">
    <property type="match status" value="2"/>
</dbReference>
<dbReference type="InterPro" id="IPR017896">
    <property type="entry name" value="4Fe4S_Fe-S-bd"/>
</dbReference>
<proteinExistence type="predicted"/>